<accession>A0A6A8G6S3</accession>
<proteinExistence type="predicted"/>
<sequence>MIHTERYVFEVTYDVRDDYREEYEAWLSTTTVAWMSSETVCGFHSEQSLAVDCPDVRLLLEFETLADWLTFVDSQAHQRHLLELRTLTNGLDACLWEPTPISLTPPTDSGLLS</sequence>
<dbReference type="RefSeq" id="WP_151110963.1">
    <property type="nucleotide sequence ID" value="NZ_WKJQ01000001.1"/>
</dbReference>
<comment type="caution">
    <text evidence="1">The sequence shown here is derived from an EMBL/GenBank/DDBJ whole genome shotgun (WGS) entry which is preliminary data.</text>
</comment>
<reference evidence="1 2" key="1">
    <citation type="submission" date="2019-11" db="EMBL/GenBank/DDBJ databases">
        <title>Whole genome sequence of Haloferax sp. MBLA0078.</title>
        <authorList>
            <person name="Seo M.-J."/>
            <person name="Cho E.-S."/>
        </authorList>
    </citation>
    <scope>NUCLEOTIDE SEQUENCE [LARGE SCALE GENOMIC DNA]</scope>
    <source>
        <strain evidence="1 2">MBLA0078</strain>
    </source>
</reference>
<organism evidence="1 2">
    <name type="scientific">Haloferax marinum</name>
    <dbReference type="NCBI Taxonomy" id="2666143"/>
    <lineage>
        <taxon>Archaea</taxon>
        <taxon>Methanobacteriati</taxon>
        <taxon>Methanobacteriota</taxon>
        <taxon>Stenosarchaea group</taxon>
        <taxon>Halobacteria</taxon>
        <taxon>Halobacteriales</taxon>
        <taxon>Haloferacaceae</taxon>
        <taxon>Haloferax</taxon>
    </lineage>
</organism>
<evidence type="ECO:0008006" key="3">
    <source>
        <dbReference type="Google" id="ProtNLM"/>
    </source>
</evidence>
<protein>
    <recommendedName>
        <fullName evidence="3">ABM domain-containing protein</fullName>
    </recommendedName>
</protein>
<gene>
    <name evidence="1" type="ORF">GJR99_07980</name>
</gene>
<dbReference type="EMBL" id="WKJQ01000001">
    <property type="protein sequence ID" value="MRW96507.1"/>
    <property type="molecule type" value="Genomic_DNA"/>
</dbReference>
<name>A0A6A8G6S3_9EURY</name>
<dbReference type="Proteomes" id="UP000443423">
    <property type="component" value="Unassembled WGS sequence"/>
</dbReference>
<dbReference type="OrthoDB" id="330979at2157"/>
<dbReference type="AlphaFoldDB" id="A0A6A8G6S3"/>
<evidence type="ECO:0000313" key="2">
    <source>
        <dbReference type="Proteomes" id="UP000443423"/>
    </source>
</evidence>
<evidence type="ECO:0000313" key="1">
    <source>
        <dbReference type="EMBL" id="MRW96507.1"/>
    </source>
</evidence>
<keyword evidence="2" id="KW-1185">Reference proteome</keyword>